<feature type="transmembrane region" description="Helical" evidence="6">
    <location>
        <begin position="285"/>
        <end position="304"/>
    </location>
</feature>
<keyword evidence="2" id="KW-1003">Cell membrane</keyword>
<evidence type="ECO:0000256" key="6">
    <source>
        <dbReference type="SAM" id="Phobius"/>
    </source>
</evidence>
<reference evidence="8" key="3">
    <citation type="submission" date="2020-02" db="EMBL/GenBank/DDBJ databases">
        <authorList>
            <person name="Matsumoto Y."/>
            <person name="Motooka D."/>
            <person name="Nakamura S."/>
        </authorList>
    </citation>
    <scope>NUCLEOTIDE SEQUENCE</scope>
    <source>
        <strain evidence="8">JCM 6377</strain>
    </source>
</reference>
<dbReference type="InterPro" id="IPR050189">
    <property type="entry name" value="MFS_Efflux_Transporters"/>
</dbReference>
<evidence type="ECO:0000313" key="9">
    <source>
        <dbReference type="EMBL" id="PEG38907.1"/>
    </source>
</evidence>
<feature type="transmembrane region" description="Helical" evidence="6">
    <location>
        <begin position="255"/>
        <end position="273"/>
    </location>
</feature>
<feature type="transmembrane region" description="Helical" evidence="6">
    <location>
        <begin position="219"/>
        <end position="243"/>
    </location>
</feature>
<feature type="domain" description="Major facilitator superfamily (MFS) profile" evidence="7">
    <location>
        <begin position="20"/>
        <end position="409"/>
    </location>
</feature>
<dbReference type="GO" id="GO:0005886">
    <property type="term" value="C:plasma membrane"/>
    <property type="evidence" value="ECO:0007669"/>
    <property type="project" value="UniProtKB-SubCell"/>
</dbReference>
<dbReference type="AlphaFoldDB" id="A0A2A7N5A3"/>
<dbReference type="SUPFAM" id="SSF103473">
    <property type="entry name" value="MFS general substrate transporter"/>
    <property type="match status" value="1"/>
</dbReference>
<evidence type="ECO:0000313" key="11">
    <source>
        <dbReference type="Proteomes" id="UP000465302"/>
    </source>
</evidence>
<feature type="transmembrane region" description="Helical" evidence="6">
    <location>
        <begin position="310"/>
        <end position="330"/>
    </location>
</feature>
<evidence type="ECO:0000256" key="1">
    <source>
        <dbReference type="ARBA" id="ARBA00004651"/>
    </source>
</evidence>
<dbReference type="PANTHER" id="PTHR43124">
    <property type="entry name" value="PURINE EFFLUX PUMP PBUE"/>
    <property type="match status" value="1"/>
</dbReference>
<feature type="transmembrane region" description="Helical" evidence="6">
    <location>
        <begin position="17"/>
        <end position="34"/>
    </location>
</feature>
<evidence type="ECO:0000256" key="5">
    <source>
        <dbReference type="ARBA" id="ARBA00023136"/>
    </source>
</evidence>
<evidence type="ECO:0000256" key="4">
    <source>
        <dbReference type="ARBA" id="ARBA00022989"/>
    </source>
</evidence>
<dbReference type="Proteomes" id="UP000465302">
    <property type="component" value="Unassembled WGS sequence"/>
</dbReference>
<dbReference type="Gene3D" id="1.20.1250.20">
    <property type="entry name" value="MFS general substrate transporter like domains"/>
    <property type="match status" value="2"/>
</dbReference>
<comment type="subcellular location">
    <subcellularLocation>
        <location evidence="1">Cell membrane</location>
        <topology evidence="1">Multi-pass membrane protein</topology>
    </subcellularLocation>
</comment>
<sequence length="417" mass="42844">MTADIAIVPGRAWTPRIALQLAVLAAAAFVYVTAEMVPVGALPDIAADLRVSEAMVGTLLAAYALVAAATTVPLVRLTAHWPRRRALLLTLACLVVSQLISAMAPNFAVLAGGRVLCAVTHGLMWSVIAPIGARLVPASHTGRATTAVYLGTALALVVGNPLTAAMSQLWGWRQAVVAVTVAAVVVTVAARLTLPPMDLPPADTDTAGRRRRHHRNSRLVTISALTLVGVTGHFVSYTFIVVIIRDVVGVRGPDLAWLLAGFGIAGLLGMAAMARPLDRRPNASVIGCLTVLAVVFAVLTALAWGEQPDAVTIALGAAAVVLWGAASTALPPMLQSAAMRTAADDPDGASGLYVTAFQVGIMAGSLIGGLLYEHAGLAGMVGASTALMVVALCGVMAGRGLFALPPGNQQEVTSHLR</sequence>
<dbReference type="OrthoDB" id="4427197at2"/>
<proteinExistence type="predicted"/>
<organism evidence="9 10">
    <name type="scientific">Mycolicibacterium agri</name>
    <name type="common">Mycobacterium agri</name>
    <dbReference type="NCBI Taxonomy" id="36811"/>
    <lineage>
        <taxon>Bacteria</taxon>
        <taxon>Bacillati</taxon>
        <taxon>Actinomycetota</taxon>
        <taxon>Actinomycetes</taxon>
        <taxon>Mycobacteriales</taxon>
        <taxon>Mycobacteriaceae</taxon>
        <taxon>Mycolicibacterium</taxon>
    </lineage>
</organism>
<reference evidence="8 11" key="2">
    <citation type="journal article" date="2019" name="Emerg. Microbes Infect.">
        <title>Comprehensive subspecies identification of 175 nontuberculous mycobacteria species based on 7547 genomic profiles.</title>
        <authorList>
            <person name="Matsumoto Y."/>
            <person name="Kinjo T."/>
            <person name="Motooka D."/>
            <person name="Nabeya D."/>
            <person name="Jung N."/>
            <person name="Uechi K."/>
            <person name="Horii T."/>
            <person name="Iida T."/>
            <person name="Fujita J."/>
            <person name="Nakamura S."/>
        </authorList>
    </citation>
    <scope>NUCLEOTIDE SEQUENCE [LARGE SCALE GENOMIC DNA]</scope>
    <source>
        <strain evidence="8 11">JCM 6377</strain>
    </source>
</reference>
<evidence type="ECO:0000259" key="7">
    <source>
        <dbReference type="PROSITE" id="PS50850"/>
    </source>
</evidence>
<dbReference type="InterPro" id="IPR036259">
    <property type="entry name" value="MFS_trans_sf"/>
</dbReference>
<evidence type="ECO:0000313" key="8">
    <source>
        <dbReference type="EMBL" id="GFG53196.1"/>
    </source>
</evidence>
<evidence type="ECO:0000256" key="3">
    <source>
        <dbReference type="ARBA" id="ARBA00022692"/>
    </source>
</evidence>
<dbReference type="CDD" id="cd17324">
    <property type="entry name" value="MFS_NepI_like"/>
    <property type="match status" value="1"/>
</dbReference>
<feature type="transmembrane region" description="Helical" evidence="6">
    <location>
        <begin position="377"/>
        <end position="397"/>
    </location>
</feature>
<reference evidence="9 10" key="1">
    <citation type="submission" date="2017-10" db="EMBL/GenBank/DDBJ databases">
        <title>The new phylogeny of genus Mycobacterium.</title>
        <authorList>
            <person name="Tortoli E."/>
            <person name="Trovato A."/>
            <person name="Cirillo D.M."/>
        </authorList>
    </citation>
    <scope>NUCLEOTIDE SEQUENCE [LARGE SCALE GENOMIC DNA]</scope>
    <source>
        <strain evidence="9 10">CCUG37673</strain>
    </source>
</reference>
<dbReference type="EMBL" id="PDCP01000017">
    <property type="protein sequence ID" value="PEG38907.1"/>
    <property type="molecule type" value="Genomic_DNA"/>
</dbReference>
<feature type="transmembrane region" description="Helical" evidence="6">
    <location>
        <begin position="54"/>
        <end position="75"/>
    </location>
</feature>
<keyword evidence="10" id="KW-1185">Reference proteome</keyword>
<evidence type="ECO:0000313" key="10">
    <source>
        <dbReference type="Proteomes" id="UP000220914"/>
    </source>
</evidence>
<keyword evidence="4 6" id="KW-1133">Transmembrane helix</keyword>
<evidence type="ECO:0000256" key="2">
    <source>
        <dbReference type="ARBA" id="ARBA00022475"/>
    </source>
</evidence>
<protein>
    <submittedName>
        <fullName evidence="9">MFS transporter</fullName>
    </submittedName>
    <submittedName>
        <fullName evidence="8">Putative MFS-type transporter</fullName>
    </submittedName>
</protein>
<dbReference type="EMBL" id="BLKS01000001">
    <property type="protein sequence ID" value="GFG53196.1"/>
    <property type="molecule type" value="Genomic_DNA"/>
</dbReference>
<keyword evidence="5 6" id="KW-0472">Membrane</keyword>
<gene>
    <name evidence="9" type="ORF">CQY20_11730</name>
    <name evidence="8" type="ORF">MAGR_46370</name>
</gene>
<dbReference type="PANTHER" id="PTHR43124:SF3">
    <property type="entry name" value="CHLORAMPHENICOL EFFLUX PUMP RV0191"/>
    <property type="match status" value="1"/>
</dbReference>
<keyword evidence="3 6" id="KW-0812">Transmembrane</keyword>
<feature type="transmembrane region" description="Helical" evidence="6">
    <location>
        <begin position="351"/>
        <end position="371"/>
    </location>
</feature>
<dbReference type="InterPro" id="IPR020846">
    <property type="entry name" value="MFS_dom"/>
</dbReference>
<feature type="transmembrane region" description="Helical" evidence="6">
    <location>
        <begin position="87"/>
        <end position="107"/>
    </location>
</feature>
<comment type="caution">
    <text evidence="9">The sequence shown here is derived from an EMBL/GenBank/DDBJ whole genome shotgun (WGS) entry which is preliminary data.</text>
</comment>
<dbReference type="Proteomes" id="UP000220914">
    <property type="component" value="Unassembled WGS sequence"/>
</dbReference>
<name>A0A2A7N5A3_MYCAG</name>
<dbReference type="GO" id="GO:0022857">
    <property type="term" value="F:transmembrane transporter activity"/>
    <property type="evidence" value="ECO:0007669"/>
    <property type="project" value="InterPro"/>
</dbReference>
<dbReference type="PROSITE" id="PS50850">
    <property type="entry name" value="MFS"/>
    <property type="match status" value="1"/>
</dbReference>
<feature type="transmembrane region" description="Helical" evidence="6">
    <location>
        <begin position="175"/>
        <end position="194"/>
    </location>
</feature>
<dbReference type="RefSeq" id="WP_097940255.1">
    <property type="nucleotide sequence ID" value="NZ_BLKS01000001.1"/>
</dbReference>
<accession>A0A2A7N5A3</accession>
<dbReference type="InterPro" id="IPR011701">
    <property type="entry name" value="MFS"/>
</dbReference>
<feature type="transmembrane region" description="Helical" evidence="6">
    <location>
        <begin position="148"/>
        <end position="169"/>
    </location>
</feature>
<dbReference type="Pfam" id="PF07690">
    <property type="entry name" value="MFS_1"/>
    <property type="match status" value="1"/>
</dbReference>